<dbReference type="InterPro" id="IPR007278">
    <property type="entry name" value="DUF397"/>
</dbReference>
<dbReference type="AlphaFoldDB" id="A0A5Q0HEC0"/>
<evidence type="ECO:0000313" key="3">
    <source>
        <dbReference type="Proteomes" id="UP000325787"/>
    </source>
</evidence>
<accession>A0A5Q0HEC0</accession>
<proteinExistence type="predicted"/>
<name>A0A5Q0HEC0_SACSY</name>
<dbReference type="OrthoDB" id="4557871at2"/>
<reference evidence="3" key="1">
    <citation type="journal article" date="2021" name="Curr. Microbiol.">
        <title>Complete genome of nocamycin-producing strain Saccharothrix syringae NRRL B-16468 reveals the biosynthetic potential for secondary metabolites.</title>
        <authorList>
            <person name="Mo X."/>
            <person name="Yang S."/>
        </authorList>
    </citation>
    <scope>NUCLEOTIDE SEQUENCE [LARGE SCALE GENOMIC DNA]</scope>
    <source>
        <strain evidence="3">ATCC 51364 / DSM 43886 / JCM 6844 / KCTC 9398 / NBRC 14523 / NRRL B-16468 / INA 2240</strain>
    </source>
</reference>
<dbReference type="KEGG" id="ssyi:EKG83_11725"/>
<gene>
    <name evidence="2" type="ORF">EKG83_11725</name>
</gene>
<dbReference type="Pfam" id="PF04149">
    <property type="entry name" value="DUF397"/>
    <property type="match status" value="1"/>
</dbReference>
<organism evidence="2 3">
    <name type="scientific">Saccharothrix syringae</name>
    <name type="common">Nocardiopsis syringae</name>
    <dbReference type="NCBI Taxonomy" id="103733"/>
    <lineage>
        <taxon>Bacteria</taxon>
        <taxon>Bacillati</taxon>
        <taxon>Actinomycetota</taxon>
        <taxon>Actinomycetes</taxon>
        <taxon>Pseudonocardiales</taxon>
        <taxon>Pseudonocardiaceae</taxon>
        <taxon>Saccharothrix</taxon>
    </lineage>
</organism>
<keyword evidence="3" id="KW-1185">Reference proteome</keyword>
<protein>
    <submittedName>
        <fullName evidence="2">DUF397 domain-containing protein</fullName>
    </submittedName>
</protein>
<evidence type="ECO:0000259" key="1">
    <source>
        <dbReference type="Pfam" id="PF04149"/>
    </source>
</evidence>
<dbReference type="EMBL" id="CP034550">
    <property type="protein sequence ID" value="QFZ24173.1"/>
    <property type="molecule type" value="Genomic_DNA"/>
</dbReference>
<sequence>MTEPTTWRKASHSQAEPESSCVEVCFSAVQAAVRDSKNAGAGELEFSPGAWLAFLAGQR</sequence>
<feature type="domain" description="DUF397" evidence="1">
    <location>
        <begin position="6"/>
        <end position="57"/>
    </location>
</feature>
<evidence type="ECO:0000313" key="2">
    <source>
        <dbReference type="EMBL" id="QFZ24173.1"/>
    </source>
</evidence>
<dbReference type="Proteomes" id="UP000325787">
    <property type="component" value="Chromosome"/>
</dbReference>